<reference evidence="1" key="2">
    <citation type="journal article" date="2021" name="PeerJ">
        <title>Extensive microbial diversity within the chicken gut microbiome revealed by metagenomics and culture.</title>
        <authorList>
            <person name="Gilroy R."/>
            <person name="Ravi A."/>
            <person name="Getino M."/>
            <person name="Pursley I."/>
            <person name="Horton D.L."/>
            <person name="Alikhan N.F."/>
            <person name="Baker D."/>
            <person name="Gharbi K."/>
            <person name="Hall N."/>
            <person name="Watson M."/>
            <person name="Adriaenssens E.M."/>
            <person name="Foster-Nyarko E."/>
            <person name="Jarju S."/>
            <person name="Secka A."/>
            <person name="Antonio M."/>
            <person name="Oren A."/>
            <person name="Chaudhuri R.R."/>
            <person name="La Ragione R."/>
            <person name="Hildebrand F."/>
            <person name="Pallen M.J."/>
        </authorList>
    </citation>
    <scope>NUCLEOTIDE SEQUENCE</scope>
    <source>
        <strain evidence="1">CHK176-22527</strain>
    </source>
</reference>
<name>A0A9D1HCI9_9FIRM</name>
<comment type="caution">
    <text evidence="1">The sequence shown here is derived from an EMBL/GenBank/DDBJ whole genome shotgun (WGS) entry which is preliminary data.</text>
</comment>
<dbReference type="EMBL" id="DVLX01000072">
    <property type="protein sequence ID" value="HIT99733.1"/>
    <property type="molecule type" value="Genomic_DNA"/>
</dbReference>
<sequence>MKKCMKLLICAGGALLLAGCSSKEKIDLEELITLEYTGADGGYGYASCDYEQLEDWLADNCSEEAALSLAIAVEDGVDVSLSPDEGLSNGDEITVTILYDDGILDGYDYQLTQDSGDSWKVTVEGLEEPKKVDLFEGISLEYGSDGSYAVVGGYDNITYTLSKDRGIRNGDTITITASYEGDGASLEEFCIRSYGVIPESDTCEYTVEGLDIYPASPEEIPDEGLNELKQEAESCIEDMKQQMTDSLGTDGYSVNNYDYDSCVVATNTTGTTAAPRNEVYLIYKINASNPDGTFDYYYSVMFSNVMVDSNGKLSYDPNPWMPDGSYSYWSGVSGENYFCTGTEGVGFIGFESLQDFRDYYITPYEGEWTFSPDNLID</sequence>
<protein>
    <submittedName>
        <fullName evidence="1">Uncharacterized protein</fullName>
    </submittedName>
</protein>
<reference evidence="1" key="1">
    <citation type="submission" date="2020-10" db="EMBL/GenBank/DDBJ databases">
        <authorList>
            <person name="Gilroy R."/>
        </authorList>
    </citation>
    <scope>NUCLEOTIDE SEQUENCE</scope>
    <source>
        <strain evidence="1">CHK176-22527</strain>
    </source>
</reference>
<evidence type="ECO:0000313" key="1">
    <source>
        <dbReference type="EMBL" id="HIT99733.1"/>
    </source>
</evidence>
<gene>
    <name evidence="1" type="ORF">IAD12_05735</name>
</gene>
<evidence type="ECO:0000313" key="2">
    <source>
        <dbReference type="Proteomes" id="UP000824159"/>
    </source>
</evidence>
<organism evidence="1 2">
    <name type="scientific">Candidatus Allocopromorpha excrementavium</name>
    <dbReference type="NCBI Taxonomy" id="2840741"/>
    <lineage>
        <taxon>Bacteria</taxon>
        <taxon>Bacillati</taxon>
        <taxon>Bacillota</taxon>
        <taxon>Clostridia</taxon>
        <taxon>Eubacteriales</taxon>
        <taxon>Eubacteriaceae</taxon>
        <taxon>Eubacteriaceae incertae sedis</taxon>
        <taxon>Candidatus Allocopromorpha</taxon>
    </lineage>
</organism>
<accession>A0A9D1HCI9</accession>
<dbReference type="AlphaFoldDB" id="A0A9D1HCI9"/>
<dbReference type="PROSITE" id="PS51257">
    <property type="entry name" value="PROKAR_LIPOPROTEIN"/>
    <property type="match status" value="1"/>
</dbReference>
<dbReference type="Proteomes" id="UP000824159">
    <property type="component" value="Unassembled WGS sequence"/>
</dbReference>
<proteinExistence type="predicted"/>